<protein>
    <submittedName>
        <fullName evidence="2">Uncharacterized protein</fullName>
    </submittedName>
</protein>
<feature type="region of interest" description="Disordered" evidence="1">
    <location>
        <begin position="1"/>
        <end position="22"/>
    </location>
</feature>
<reference evidence="2 3" key="1">
    <citation type="submission" date="2021-06" db="EMBL/GenBank/DDBJ databases">
        <title>Caerostris extrusa draft genome.</title>
        <authorList>
            <person name="Kono N."/>
            <person name="Arakawa K."/>
        </authorList>
    </citation>
    <scope>NUCLEOTIDE SEQUENCE [LARGE SCALE GENOMIC DNA]</scope>
</reference>
<dbReference type="AlphaFoldDB" id="A0AAV4P5W9"/>
<keyword evidence="3" id="KW-1185">Reference proteome</keyword>
<evidence type="ECO:0000256" key="1">
    <source>
        <dbReference type="SAM" id="MobiDB-lite"/>
    </source>
</evidence>
<evidence type="ECO:0000313" key="3">
    <source>
        <dbReference type="Proteomes" id="UP001054945"/>
    </source>
</evidence>
<sequence length="76" mass="8844">MAKLSAKTSKSRRENPNKTQLNFPIYAKFHNHCESKFLSMQNSNQKYTNQTARAKKSPPFFHQKQKLSCESIGPER</sequence>
<dbReference type="EMBL" id="BPLR01021591">
    <property type="protein sequence ID" value="GIX91551.1"/>
    <property type="molecule type" value="Genomic_DNA"/>
</dbReference>
<organism evidence="2 3">
    <name type="scientific">Caerostris extrusa</name>
    <name type="common">Bark spider</name>
    <name type="synonym">Caerostris bankana</name>
    <dbReference type="NCBI Taxonomy" id="172846"/>
    <lineage>
        <taxon>Eukaryota</taxon>
        <taxon>Metazoa</taxon>
        <taxon>Ecdysozoa</taxon>
        <taxon>Arthropoda</taxon>
        <taxon>Chelicerata</taxon>
        <taxon>Arachnida</taxon>
        <taxon>Araneae</taxon>
        <taxon>Araneomorphae</taxon>
        <taxon>Entelegynae</taxon>
        <taxon>Araneoidea</taxon>
        <taxon>Araneidae</taxon>
        <taxon>Caerostris</taxon>
    </lineage>
</organism>
<gene>
    <name evidence="2" type="ORF">CEXT_395101</name>
</gene>
<proteinExistence type="predicted"/>
<feature type="region of interest" description="Disordered" evidence="1">
    <location>
        <begin position="44"/>
        <end position="76"/>
    </location>
</feature>
<evidence type="ECO:0000313" key="2">
    <source>
        <dbReference type="EMBL" id="GIX91551.1"/>
    </source>
</evidence>
<name>A0AAV4P5W9_CAEEX</name>
<comment type="caution">
    <text evidence="2">The sequence shown here is derived from an EMBL/GenBank/DDBJ whole genome shotgun (WGS) entry which is preliminary data.</text>
</comment>
<accession>A0AAV4P5W9</accession>
<dbReference type="Proteomes" id="UP001054945">
    <property type="component" value="Unassembled WGS sequence"/>
</dbReference>